<comment type="similarity">
    <text evidence="3">Belongs to the CheD family.</text>
</comment>
<comment type="function">
    <text evidence="3">Probably deamidates glutamine residues to glutamate on methyl-accepting chemotaxis receptors (MCPs), playing an important role in chemotaxis.</text>
</comment>
<reference evidence="4 5" key="1">
    <citation type="submission" date="2023-08" db="EMBL/GenBank/DDBJ databases">
        <authorList>
            <person name="Joshi A."/>
            <person name="Thite S."/>
        </authorList>
    </citation>
    <scope>NUCLEOTIDE SEQUENCE [LARGE SCALE GENOMIC DNA]</scope>
    <source>
        <strain evidence="4 5">1E1</strain>
    </source>
</reference>
<accession>A0ABT9GNY7</accession>
<dbReference type="EMBL" id="JAUZVY010000002">
    <property type="protein sequence ID" value="MDP4528505.1"/>
    <property type="molecule type" value="Genomic_DNA"/>
</dbReference>
<dbReference type="NCBIfam" id="NF010013">
    <property type="entry name" value="PRK13487.1"/>
    <property type="match status" value="1"/>
</dbReference>
<evidence type="ECO:0000256" key="2">
    <source>
        <dbReference type="ARBA" id="ARBA00022801"/>
    </source>
</evidence>
<protein>
    <recommendedName>
        <fullName evidence="3">Probable chemoreceptor glutamine deamidase CheD</fullName>
        <ecNumber evidence="3">3.5.1.44</ecNumber>
    </recommendedName>
</protein>
<gene>
    <name evidence="3 4" type="primary">cheD</name>
    <name evidence="4" type="ORF">Q3O59_05605</name>
</gene>
<proteinExistence type="inferred from homology"/>
<dbReference type="Pfam" id="PF03975">
    <property type="entry name" value="CheD"/>
    <property type="match status" value="1"/>
</dbReference>
<dbReference type="RefSeq" id="WP_305944641.1">
    <property type="nucleotide sequence ID" value="NZ_JAUZVY010000002.1"/>
</dbReference>
<dbReference type="GO" id="GO:0050568">
    <property type="term" value="F:protein-glutamine glutaminase activity"/>
    <property type="evidence" value="ECO:0007669"/>
    <property type="project" value="UniProtKB-EC"/>
</dbReference>
<evidence type="ECO:0000313" key="5">
    <source>
        <dbReference type="Proteomes" id="UP001236258"/>
    </source>
</evidence>
<keyword evidence="2 3" id="KW-0378">Hydrolase</keyword>
<dbReference type="PANTHER" id="PTHR35147">
    <property type="entry name" value="CHEMORECEPTOR GLUTAMINE DEAMIDASE CHED-RELATED"/>
    <property type="match status" value="1"/>
</dbReference>
<name>A0ABT9GNY7_9GAMM</name>
<dbReference type="InterPro" id="IPR011324">
    <property type="entry name" value="Cytotoxic_necrot_fac-like_cat"/>
</dbReference>
<keyword evidence="1 3" id="KW-0145">Chemotaxis</keyword>
<dbReference type="InterPro" id="IPR005659">
    <property type="entry name" value="Chemorcpt_Glu_NH3ase_CheD"/>
</dbReference>
<dbReference type="EC" id="3.5.1.44" evidence="3"/>
<comment type="caution">
    <text evidence="4">The sequence shown here is derived from an EMBL/GenBank/DDBJ whole genome shotgun (WGS) entry which is preliminary data.</text>
</comment>
<evidence type="ECO:0000313" key="4">
    <source>
        <dbReference type="EMBL" id="MDP4528505.1"/>
    </source>
</evidence>
<evidence type="ECO:0000256" key="3">
    <source>
        <dbReference type="HAMAP-Rule" id="MF_01440"/>
    </source>
</evidence>
<dbReference type="CDD" id="cd16352">
    <property type="entry name" value="CheD"/>
    <property type="match status" value="1"/>
</dbReference>
<dbReference type="HAMAP" id="MF_01440">
    <property type="entry name" value="CheD"/>
    <property type="match status" value="1"/>
</dbReference>
<sequence>MAEFDTDNIHVAPNRYYDRHFERDAVKILPGEYFATTSDTLIVTVLGSCVSACIRDRVSGIAGMNHFLLPNDGSGQDNLLSESARYGAYAMEILINHLIKLGARRDRLEAKVFGGGNVLKGFTAINVGERNAEFVLDYLKLEHIPVVGHDLLDIYPRKVYFFPDTGQVLVRKIKSLHNSTIMDRESAYRMQLKRKPSHNVDQDVELFDD</sequence>
<evidence type="ECO:0000256" key="1">
    <source>
        <dbReference type="ARBA" id="ARBA00022500"/>
    </source>
</evidence>
<organism evidence="4 5">
    <name type="scientific">Alkalimonas delamerensis</name>
    <dbReference type="NCBI Taxonomy" id="265981"/>
    <lineage>
        <taxon>Bacteria</taxon>
        <taxon>Pseudomonadati</taxon>
        <taxon>Pseudomonadota</taxon>
        <taxon>Gammaproteobacteria</taxon>
        <taxon>Alkalimonas</taxon>
    </lineage>
</organism>
<dbReference type="InterPro" id="IPR038592">
    <property type="entry name" value="CheD-like_sf"/>
</dbReference>
<dbReference type="SUPFAM" id="SSF64438">
    <property type="entry name" value="CNF1/YfiH-like putative cysteine hydrolases"/>
    <property type="match status" value="1"/>
</dbReference>
<keyword evidence="5" id="KW-1185">Reference proteome</keyword>
<dbReference type="Proteomes" id="UP001236258">
    <property type="component" value="Unassembled WGS sequence"/>
</dbReference>
<dbReference type="PANTHER" id="PTHR35147:SF2">
    <property type="entry name" value="CHEMORECEPTOR GLUTAMINE DEAMIDASE CHED-RELATED"/>
    <property type="match status" value="1"/>
</dbReference>
<comment type="catalytic activity">
    <reaction evidence="3">
        <text>L-glutaminyl-[protein] + H2O = L-glutamyl-[protein] + NH4(+)</text>
        <dbReference type="Rhea" id="RHEA:16441"/>
        <dbReference type="Rhea" id="RHEA-COMP:10207"/>
        <dbReference type="Rhea" id="RHEA-COMP:10208"/>
        <dbReference type="ChEBI" id="CHEBI:15377"/>
        <dbReference type="ChEBI" id="CHEBI:28938"/>
        <dbReference type="ChEBI" id="CHEBI:29973"/>
        <dbReference type="ChEBI" id="CHEBI:30011"/>
        <dbReference type="EC" id="3.5.1.44"/>
    </reaction>
</comment>
<dbReference type="Gene3D" id="3.30.1330.200">
    <property type="match status" value="1"/>
</dbReference>